<feature type="compositionally biased region" description="Low complexity" evidence="1">
    <location>
        <begin position="377"/>
        <end position="391"/>
    </location>
</feature>
<feature type="compositionally biased region" description="Low complexity" evidence="1">
    <location>
        <begin position="201"/>
        <end position="221"/>
    </location>
</feature>
<dbReference type="PANTHER" id="PTHR22409">
    <property type="entry name" value="CHROMOSOME 19 OPEN READING FRAME 44"/>
    <property type="match status" value="1"/>
</dbReference>
<feature type="region of interest" description="Disordered" evidence="1">
    <location>
        <begin position="264"/>
        <end position="412"/>
    </location>
</feature>
<dbReference type="AlphaFoldDB" id="A0AAN7Y0N1"/>
<evidence type="ECO:0000313" key="3">
    <source>
        <dbReference type="EMBL" id="KAK5869372.1"/>
    </source>
</evidence>
<reference evidence="3 4" key="2">
    <citation type="journal article" date="2023" name="Mol. Biol. Evol.">
        <title>Genomics of Secondarily Temperate Adaptation in the Only Non-Antarctic Icefish.</title>
        <authorList>
            <person name="Rivera-Colon A.G."/>
            <person name="Rayamajhi N."/>
            <person name="Minhas B.F."/>
            <person name="Madrigal G."/>
            <person name="Bilyk K.T."/>
            <person name="Yoon V."/>
            <person name="Hune M."/>
            <person name="Gregory S."/>
            <person name="Cheng C.H.C."/>
            <person name="Catchen J.M."/>
        </authorList>
    </citation>
    <scope>NUCLEOTIDE SEQUENCE [LARGE SCALE GENOMIC DNA]</scope>
    <source>
        <strain evidence="3">JMC-PN-2008</strain>
    </source>
</reference>
<feature type="compositionally biased region" description="Low complexity" evidence="1">
    <location>
        <begin position="155"/>
        <end position="176"/>
    </location>
</feature>
<proteinExistence type="predicted"/>
<comment type="caution">
    <text evidence="3">The sequence shown here is derived from an EMBL/GenBank/DDBJ whole genome shotgun (WGS) entry which is preliminary data.</text>
</comment>
<dbReference type="InterPro" id="IPR027884">
    <property type="entry name" value="DUF4614"/>
</dbReference>
<gene>
    <name evidence="3" type="ORF">PBY51_024095</name>
</gene>
<dbReference type="PANTHER" id="PTHR22409:SF2">
    <property type="entry name" value="CHROMOSOME 19 OPEN READING FRAME 44"/>
    <property type="match status" value="1"/>
</dbReference>
<feature type="compositionally biased region" description="Polar residues" evidence="1">
    <location>
        <begin position="1"/>
        <end position="17"/>
    </location>
</feature>
<feature type="region of interest" description="Disordered" evidence="1">
    <location>
        <begin position="104"/>
        <end position="249"/>
    </location>
</feature>
<reference evidence="3 4" key="1">
    <citation type="journal article" date="2023" name="Genes (Basel)">
        <title>Chromosome-Level Genome Assembly and Circadian Gene Repertoire of the Patagonia Blennie Eleginops maclovinus-The Closest Ancestral Proxy of Antarctic Cryonotothenioids.</title>
        <authorList>
            <person name="Cheng C.C."/>
            <person name="Rivera-Colon A.G."/>
            <person name="Minhas B.F."/>
            <person name="Wilson L."/>
            <person name="Rayamajhi N."/>
            <person name="Vargas-Chacoff L."/>
            <person name="Catchen J.M."/>
        </authorList>
    </citation>
    <scope>NUCLEOTIDE SEQUENCE [LARGE SCALE GENOMIC DNA]</scope>
    <source>
        <strain evidence="3">JMC-PN-2008</strain>
    </source>
</reference>
<evidence type="ECO:0000256" key="1">
    <source>
        <dbReference type="SAM" id="MobiDB-lite"/>
    </source>
</evidence>
<dbReference type="EMBL" id="JAUZQC010000006">
    <property type="protein sequence ID" value="KAK5869372.1"/>
    <property type="molecule type" value="Genomic_DNA"/>
</dbReference>
<feature type="region of interest" description="Disordered" evidence="1">
    <location>
        <begin position="1"/>
        <end position="77"/>
    </location>
</feature>
<organism evidence="3 4">
    <name type="scientific">Eleginops maclovinus</name>
    <name type="common">Patagonian blennie</name>
    <name type="synonym">Eleginus maclovinus</name>
    <dbReference type="NCBI Taxonomy" id="56733"/>
    <lineage>
        <taxon>Eukaryota</taxon>
        <taxon>Metazoa</taxon>
        <taxon>Chordata</taxon>
        <taxon>Craniata</taxon>
        <taxon>Vertebrata</taxon>
        <taxon>Euteleostomi</taxon>
        <taxon>Actinopterygii</taxon>
        <taxon>Neopterygii</taxon>
        <taxon>Teleostei</taxon>
        <taxon>Neoteleostei</taxon>
        <taxon>Acanthomorphata</taxon>
        <taxon>Eupercaria</taxon>
        <taxon>Perciformes</taxon>
        <taxon>Notothenioidei</taxon>
        <taxon>Eleginopidae</taxon>
        <taxon>Eleginops</taxon>
    </lineage>
</organism>
<accession>A0AAN7Y0N1</accession>
<feature type="compositionally biased region" description="Acidic residues" evidence="1">
    <location>
        <begin position="306"/>
        <end position="317"/>
    </location>
</feature>
<dbReference type="Pfam" id="PF15391">
    <property type="entry name" value="DUF4614"/>
    <property type="match status" value="1"/>
</dbReference>
<name>A0AAN7Y0N1_ELEMC</name>
<feature type="compositionally biased region" description="Basic and acidic residues" evidence="1">
    <location>
        <begin position="347"/>
        <end position="365"/>
    </location>
</feature>
<feature type="compositionally biased region" description="Polar residues" evidence="1">
    <location>
        <begin position="318"/>
        <end position="331"/>
    </location>
</feature>
<dbReference type="InterPro" id="IPR040120">
    <property type="entry name" value="C19orf44-like"/>
</dbReference>
<protein>
    <recommendedName>
        <fullName evidence="2">DUF4614 domain-containing protein</fullName>
    </recommendedName>
</protein>
<feature type="domain" description="DUF4614" evidence="2">
    <location>
        <begin position="362"/>
        <end position="524"/>
    </location>
</feature>
<dbReference type="Proteomes" id="UP001346869">
    <property type="component" value="Unassembled WGS sequence"/>
</dbReference>
<keyword evidence="4" id="KW-1185">Reference proteome</keyword>
<evidence type="ECO:0000259" key="2">
    <source>
        <dbReference type="Pfam" id="PF15391"/>
    </source>
</evidence>
<sequence length="538" mass="58939">MQQVPENRSVSSSQRGSQAAALSKLAQIESRVRSRMQVQDQGPKPAESLTPNMRAASLSPEAPVRLSAQSNSEQSLRGKHFLKNKTAAVFSSPGVGVQSMSGAAELAGPAAVLERKPVSLESDEEDMRKLLGESLDSEDNSFRGSSRRTAEKMLSRSSQRVRSSSPSLPSSSSLPAPRSPASPPRRGSPFRFTGQAHAHFSPSLLSPSPSPRPQRSLSSMSGRGEVLSLEELFSEDPHSEMSAGSSEDFKMNVMTLDDLVPATLGFTAETPEKESKQSDVKHSASLRGSTNRHHQRPPFKEKDKQEEDEEEEVDYQSDFESVSRTDQSVSAVSEHLQGDGEEGEDVSEIREEASDSDSYRGRTGEDYSSPLSDTRRSCSSGSSDGSQTRSSRSSKSHGSRNSSRQARRRASTRKILKEAAVQTQPDPPAHTGPAAFLRPAADLTYMDPSPVVAHTLSAEMVEALSTFNPAVFVLNEMLKQQLAMTRRFIDSSRHLHCSLLQSLGPPDYRYTTLEDTKEVIRQRRDHRLGLPAERSCRR</sequence>
<evidence type="ECO:0000313" key="4">
    <source>
        <dbReference type="Proteomes" id="UP001346869"/>
    </source>
</evidence>
<feature type="compositionally biased region" description="Basic and acidic residues" evidence="1">
    <location>
        <begin position="270"/>
        <end position="282"/>
    </location>
</feature>